<comment type="caution">
    <text evidence="6">The sequence shown here is derived from an EMBL/GenBank/DDBJ whole genome shotgun (WGS) entry which is preliminary data.</text>
</comment>
<dbReference type="InterPro" id="IPR036188">
    <property type="entry name" value="FAD/NAD-bd_sf"/>
</dbReference>
<evidence type="ECO:0000313" key="7">
    <source>
        <dbReference type="Proteomes" id="UP001589716"/>
    </source>
</evidence>
<feature type="domain" description="FAD-binding" evidence="5">
    <location>
        <begin position="5"/>
        <end position="338"/>
    </location>
</feature>
<dbReference type="PANTHER" id="PTHR46496">
    <property type="match status" value="1"/>
</dbReference>
<evidence type="ECO:0000313" key="6">
    <source>
        <dbReference type="EMBL" id="MFB9558141.1"/>
    </source>
</evidence>
<evidence type="ECO:0000256" key="4">
    <source>
        <dbReference type="ARBA" id="ARBA00023002"/>
    </source>
</evidence>
<dbReference type="SUPFAM" id="SSF51905">
    <property type="entry name" value="FAD/NAD(P)-binding domain"/>
    <property type="match status" value="1"/>
</dbReference>
<dbReference type="Gene3D" id="3.50.50.60">
    <property type="entry name" value="FAD/NAD(P)-binding domain"/>
    <property type="match status" value="1"/>
</dbReference>
<evidence type="ECO:0000256" key="3">
    <source>
        <dbReference type="ARBA" id="ARBA00022827"/>
    </source>
</evidence>
<organism evidence="6 7">
    <name type="scientific">Streptomyces roseoviridis</name>
    <dbReference type="NCBI Taxonomy" id="67361"/>
    <lineage>
        <taxon>Bacteria</taxon>
        <taxon>Bacillati</taxon>
        <taxon>Actinomycetota</taxon>
        <taxon>Actinomycetes</taxon>
        <taxon>Kitasatosporales</taxon>
        <taxon>Streptomycetaceae</taxon>
        <taxon>Streptomyces</taxon>
    </lineage>
</organism>
<dbReference type="GO" id="GO:0004497">
    <property type="term" value="F:monooxygenase activity"/>
    <property type="evidence" value="ECO:0007669"/>
    <property type="project" value="UniProtKB-KW"/>
</dbReference>
<dbReference type="Proteomes" id="UP001589716">
    <property type="component" value="Unassembled WGS sequence"/>
</dbReference>
<evidence type="ECO:0000256" key="1">
    <source>
        <dbReference type="ARBA" id="ARBA00001974"/>
    </source>
</evidence>
<keyword evidence="2" id="KW-0285">Flavoprotein</keyword>
<name>A0ABV5QX84_9ACTN</name>
<dbReference type="EMBL" id="JBHMCT010000020">
    <property type="protein sequence ID" value="MFB9558141.1"/>
    <property type="molecule type" value="Genomic_DNA"/>
</dbReference>
<dbReference type="Pfam" id="PF01494">
    <property type="entry name" value="FAD_binding_3"/>
    <property type="match status" value="1"/>
</dbReference>
<protein>
    <submittedName>
        <fullName evidence="6">FAD-dependent monooxygenase</fullName>
    </submittedName>
</protein>
<keyword evidence="4" id="KW-0560">Oxidoreductase</keyword>
<proteinExistence type="predicted"/>
<dbReference type="InterPro" id="IPR002938">
    <property type="entry name" value="FAD-bd"/>
</dbReference>
<comment type="cofactor">
    <cofactor evidence="1">
        <name>FAD</name>
        <dbReference type="ChEBI" id="CHEBI:57692"/>
    </cofactor>
</comment>
<dbReference type="RefSeq" id="WP_345483837.1">
    <property type="nucleotide sequence ID" value="NZ_BAAAWU010000001.1"/>
</dbReference>
<gene>
    <name evidence="6" type="ORF">ACFFTP_28640</name>
</gene>
<evidence type="ECO:0000259" key="5">
    <source>
        <dbReference type="Pfam" id="PF01494"/>
    </source>
</evidence>
<dbReference type="PRINTS" id="PR00420">
    <property type="entry name" value="RNGMNOXGNASE"/>
</dbReference>
<reference evidence="6 7" key="1">
    <citation type="submission" date="2024-09" db="EMBL/GenBank/DDBJ databases">
        <authorList>
            <person name="Sun Q."/>
            <person name="Mori K."/>
        </authorList>
    </citation>
    <scope>NUCLEOTIDE SEQUENCE [LARGE SCALE GENOMIC DNA]</scope>
    <source>
        <strain evidence="6 7">JCM 4414</strain>
    </source>
</reference>
<keyword evidence="3" id="KW-0274">FAD</keyword>
<accession>A0ABV5QX84</accession>
<keyword evidence="6" id="KW-0503">Monooxygenase</keyword>
<evidence type="ECO:0000256" key="2">
    <source>
        <dbReference type="ARBA" id="ARBA00022630"/>
    </source>
</evidence>
<keyword evidence="7" id="KW-1185">Reference proteome</keyword>
<sequence>MGHTAVVVGAGIGGLAAAVGLQRIGWEVTVVDRSPVLADAGAGISLAANGIRALDVLGLGAAVRAAGRGQYTGGTRTPSGTWLARMDGAVLERALGSPIVGIPRAELHRLLRAATRPGTLRTGLTAETATTLAGGRARVDLGPGSEPLEADLVVAADGIGSRIRTALFPGHPGPVHSGSTVLRAITCRPVDLRTDFELTWGRGAEFGHIAFADGRAEWHAVLNAPAGVRHDDPLAVLRRRFADWHAPIPELLAATRAEDVLHHDVGELATPLPSFVSGRVALLGDAAHAMTPNLGQGACQALEDAVVLAAELDRRADVDTALARYDAERRPRNTAVAAAARRAGRMGQQLSHPLAVPLRNTLLRLAPSGAAVRAILRHAAWTPPLTRSFTGE</sequence>
<dbReference type="PANTHER" id="PTHR46496:SF1">
    <property type="entry name" value="ZEAXANTHIN EPOXIDASE, CHLOROPLASTIC"/>
    <property type="match status" value="1"/>
</dbReference>